<dbReference type="GO" id="GO:0006935">
    <property type="term" value="P:chemotaxis"/>
    <property type="evidence" value="ECO:0007669"/>
    <property type="project" value="UniProtKB-KW"/>
</dbReference>
<evidence type="ECO:0000256" key="11">
    <source>
        <dbReference type="SAM" id="Coils"/>
    </source>
</evidence>
<keyword evidence="7 13" id="KW-0472">Membrane</keyword>
<keyword evidence="2" id="KW-1003">Cell membrane</keyword>
<evidence type="ECO:0000256" key="8">
    <source>
        <dbReference type="ARBA" id="ARBA00023224"/>
    </source>
</evidence>
<dbReference type="InterPro" id="IPR003660">
    <property type="entry name" value="HAMP_dom"/>
</dbReference>
<dbReference type="SUPFAM" id="SSF55785">
    <property type="entry name" value="PYP-like sensor domain (PAS domain)"/>
    <property type="match status" value="2"/>
</dbReference>
<keyword evidence="3" id="KW-0488">Methylation</keyword>
<sequence>MRLSNFKIGYRLTLMLVVILALMVGVGSLGVSEVRKSHQSMVSLNVDRVQPLAQLSAVMERSIESQLAASRALEQATPEAFGEALKTIATGNEVISSEWKAYASTLMTDEENRLIKEYLAAREIYLNSTFNPLVEAIRANDLAKGKEIDSRMGQAWLAVDTPLSALLKLQVDVAMQTVNEQDQRISSTLTMIWGLIGLACVLAAALGFILIRGITVPLSRAVEVARSMAAGNYNDAIGVPTQDETGVLLKAMGETQIALRAAAAAAAFNQRIRTALESVSSSVMIADAQHDIIFINKSVQTMFGAAENDMRKDLPNFNVSTLLGSNIDIFHKNPGHQREMLARMRDTVTTQTIVGGRIFSMVITPVFGDKSERVGTVVEWKDRTEEMTAREAELTLMGENTRIRNALEKCSTNVMIADANNHIIFMNDAIVQMMQRNEAELRKTLPQFDLRKLLGESIDVFHKNPAHQRNMLAALSTTYNTQIKIGGLTFSLSANPVIDPKGKRLGTVVEWKDMTAELAAREVELTQMRENTRIRNALDKCSTNVMIANASNHIVYMNEAAHQLMQRNEAELRKALPQFDARKLMDANIDVFHKNPAHQRGLLAALATAYKTQIKVGDLYFGLAANPVVDADGTRVGTVVEWTDRTAEVGMETALASIVKAASEGDFTQRLAETGQPGFFGTLSIGMNQLLDTSEKGLSDVAHVLAAFADGDLTQRIERDYLGLFGKVKDSVNTTADNLSRVMVEVRGAADALTGAANQVSSTAQSLSQAASEQAANVEETTASIDVMSASISQNSDNAKVTDGMAMKTSKEAVDGGEAVSQTVFAMKQIAAKIGIVDDIAYQTNLLALNAAIEAARAGEHGKGFAVVAAEVRKLAERSQEAAKEIGDLAGSSVSTAERAGKLLDEIVPSIQRTSELVQEIAAASAEQSESVSQIGGAMGQLSKATQQNASASEELAATSEELSSQAEQLQQSVSFFKVDNESPRVRSRAEPVSQERRGAPPRLGAPLGAGAVRGGSGNFKPY</sequence>
<evidence type="ECO:0000256" key="4">
    <source>
        <dbReference type="ARBA" id="ARBA00022500"/>
    </source>
</evidence>
<dbReference type="Pfam" id="PF13188">
    <property type="entry name" value="PAS_8"/>
    <property type="match status" value="3"/>
</dbReference>
<evidence type="ECO:0000256" key="1">
    <source>
        <dbReference type="ARBA" id="ARBA00004651"/>
    </source>
</evidence>
<keyword evidence="4" id="KW-0145">Chemotaxis</keyword>
<evidence type="ECO:0000256" key="10">
    <source>
        <dbReference type="PROSITE-ProRule" id="PRU00284"/>
    </source>
</evidence>
<dbReference type="Pfam" id="PF02203">
    <property type="entry name" value="TarH"/>
    <property type="match status" value="1"/>
</dbReference>
<evidence type="ECO:0000256" key="13">
    <source>
        <dbReference type="SAM" id="Phobius"/>
    </source>
</evidence>
<reference evidence="18" key="2">
    <citation type="journal article" date="2020" name="Int. J. Syst. Evol. Microbiol.">
        <title>Genomic insights into a novel species Rhodoferax aquaticus sp. nov., isolated from freshwater.</title>
        <authorList>
            <person name="Li T."/>
            <person name="Zhuo Y."/>
            <person name="Jin C.Z."/>
            <person name="Wu X."/>
            <person name="Ko S.R."/>
            <person name="Jin F.J."/>
            <person name="Ahn C.Y."/>
            <person name="Oh H.M."/>
            <person name="Lee H.G."/>
            <person name="Jin L."/>
        </authorList>
    </citation>
    <scope>NUCLEOTIDE SEQUENCE [LARGE SCALE GENOMIC DNA]</scope>
    <source>
        <strain evidence="18">Gr-4</strain>
    </source>
</reference>
<keyword evidence="5 13" id="KW-0812">Transmembrane</keyword>
<dbReference type="PANTHER" id="PTHR43531">
    <property type="entry name" value="PROTEIN ICFG"/>
    <property type="match status" value="1"/>
</dbReference>
<comment type="subcellular location">
    <subcellularLocation>
        <location evidence="1">Cell membrane</location>
        <topology evidence="1">Multi-pass membrane protein</topology>
    </subcellularLocation>
</comment>
<dbReference type="Gene3D" id="1.10.287.950">
    <property type="entry name" value="Methyl-accepting chemotaxis protein"/>
    <property type="match status" value="1"/>
</dbReference>
<dbReference type="CDD" id="cd11386">
    <property type="entry name" value="MCP_signal"/>
    <property type="match status" value="1"/>
</dbReference>
<evidence type="ECO:0000313" key="17">
    <source>
        <dbReference type="EMBL" id="QDL53046.1"/>
    </source>
</evidence>
<accession>A0A515EK65</accession>
<dbReference type="InterPro" id="IPR003122">
    <property type="entry name" value="Tar_rcpt_lig-bd"/>
</dbReference>
<protein>
    <submittedName>
        <fullName evidence="17">Methyl-accepting chemotaxis protein</fullName>
    </submittedName>
</protein>
<dbReference type="PANTHER" id="PTHR43531:SF11">
    <property type="entry name" value="METHYL-ACCEPTING CHEMOTAXIS PROTEIN 3"/>
    <property type="match status" value="1"/>
</dbReference>
<dbReference type="RefSeq" id="WP_142808540.1">
    <property type="nucleotide sequence ID" value="NZ_CP036282.1"/>
</dbReference>
<evidence type="ECO:0000256" key="5">
    <source>
        <dbReference type="ARBA" id="ARBA00022692"/>
    </source>
</evidence>
<name>A0A515EK65_9BURK</name>
<dbReference type="InterPro" id="IPR051310">
    <property type="entry name" value="MCP_chemotaxis"/>
</dbReference>
<keyword evidence="8 10" id="KW-0807">Transducer</keyword>
<evidence type="ECO:0000256" key="6">
    <source>
        <dbReference type="ARBA" id="ARBA00022989"/>
    </source>
</evidence>
<dbReference type="SMART" id="SM00091">
    <property type="entry name" value="PAS"/>
    <property type="match status" value="3"/>
</dbReference>
<keyword evidence="6 13" id="KW-1133">Transmembrane helix</keyword>
<feature type="domain" description="Methyl-accepting transducer" evidence="14">
    <location>
        <begin position="749"/>
        <end position="964"/>
    </location>
</feature>
<organism evidence="17 18">
    <name type="scientific">Rhodoferax aquaticus</name>
    <dbReference type="NCBI Taxonomy" id="2527691"/>
    <lineage>
        <taxon>Bacteria</taxon>
        <taxon>Pseudomonadati</taxon>
        <taxon>Pseudomonadota</taxon>
        <taxon>Betaproteobacteria</taxon>
        <taxon>Burkholderiales</taxon>
        <taxon>Comamonadaceae</taxon>
        <taxon>Rhodoferax</taxon>
    </lineage>
</organism>
<dbReference type="GO" id="GO:0005886">
    <property type="term" value="C:plasma membrane"/>
    <property type="evidence" value="ECO:0007669"/>
    <property type="project" value="UniProtKB-SubCell"/>
</dbReference>
<dbReference type="AlphaFoldDB" id="A0A515EK65"/>
<feature type="compositionally biased region" description="Gly residues" evidence="12">
    <location>
        <begin position="1012"/>
        <end position="1023"/>
    </location>
</feature>
<dbReference type="Pfam" id="PF00015">
    <property type="entry name" value="MCPsignal"/>
    <property type="match status" value="1"/>
</dbReference>
<feature type="compositionally biased region" description="Basic and acidic residues" evidence="12">
    <location>
        <begin position="979"/>
        <end position="999"/>
    </location>
</feature>
<evidence type="ECO:0000256" key="2">
    <source>
        <dbReference type="ARBA" id="ARBA00022475"/>
    </source>
</evidence>
<feature type="coiled-coil region" evidence="11">
    <location>
        <begin position="942"/>
        <end position="973"/>
    </location>
</feature>
<dbReference type="PROSITE" id="PS50112">
    <property type="entry name" value="PAS"/>
    <property type="match status" value="1"/>
</dbReference>
<evidence type="ECO:0000259" key="15">
    <source>
        <dbReference type="PROSITE" id="PS50112"/>
    </source>
</evidence>
<dbReference type="FunFam" id="3.30.450.20:FF:000075">
    <property type="entry name" value="Methyl-accepting chemotaxis protein"/>
    <property type="match status" value="2"/>
</dbReference>
<dbReference type="InterPro" id="IPR000014">
    <property type="entry name" value="PAS"/>
</dbReference>
<evidence type="ECO:0000259" key="16">
    <source>
        <dbReference type="PROSITE" id="PS50885"/>
    </source>
</evidence>
<keyword evidence="18" id="KW-1185">Reference proteome</keyword>
<feature type="transmembrane region" description="Helical" evidence="13">
    <location>
        <begin position="12"/>
        <end position="31"/>
    </location>
</feature>
<dbReference type="Proteomes" id="UP000317365">
    <property type="component" value="Chromosome"/>
</dbReference>
<evidence type="ECO:0000256" key="3">
    <source>
        <dbReference type="ARBA" id="ARBA00022481"/>
    </source>
</evidence>
<dbReference type="PROSITE" id="PS50885">
    <property type="entry name" value="HAMP"/>
    <property type="match status" value="2"/>
</dbReference>
<dbReference type="Gene3D" id="3.30.450.20">
    <property type="entry name" value="PAS domain"/>
    <property type="match status" value="3"/>
</dbReference>
<reference evidence="18" key="1">
    <citation type="submission" date="2019-02" db="EMBL/GenBank/DDBJ databases">
        <title>Complete genome sequence of Rhodoferax sp. Gr-4.</title>
        <authorList>
            <person name="Jin L."/>
        </authorList>
    </citation>
    <scope>NUCLEOTIDE SEQUENCE [LARGE SCALE GENOMIC DNA]</scope>
    <source>
        <strain evidence="18">Gr-4</strain>
    </source>
</reference>
<keyword evidence="11" id="KW-0175">Coiled coil</keyword>
<dbReference type="KEGG" id="rhg:EXZ61_02055"/>
<evidence type="ECO:0000313" key="18">
    <source>
        <dbReference type="Proteomes" id="UP000317365"/>
    </source>
</evidence>
<dbReference type="Pfam" id="PF00672">
    <property type="entry name" value="HAMP"/>
    <property type="match status" value="1"/>
</dbReference>
<dbReference type="InterPro" id="IPR035965">
    <property type="entry name" value="PAS-like_dom_sf"/>
</dbReference>
<dbReference type="Pfam" id="PF18947">
    <property type="entry name" value="HAMP_2"/>
    <property type="match status" value="1"/>
</dbReference>
<feature type="domain" description="HAMP" evidence="16">
    <location>
        <begin position="692"/>
        <end position="744"/>
    </location>
</feature>
<feature type="domain" description="HAMP" evidence="16">
    <location>
        <begin position="212"/>
        <end position="264"/>
    </location>
</feature>
<dbReference type="PROSITE" id="PS50111">
    <property type="entry name" value="CHEMOTAXIS_TRANSDUC_2"/>
    <property type="match status" value="1"/>
</dbReference>
<dbReference type="Gene3D" id="6.10.340.10">
    <property type="match status" value="1"/>
</dbReference>
<dbReference type="SMART" id="SM00304">
    <property type="entry name" value="HAMP"/>
    <property type="match status" value="2"/>
</dbReference>
<dbReference type="EMBL" id="CP036282">
    <property type="protein sequence ID" value="QDL53046.1"/>
    <property type="molecule type" value="Genomic_DNA"/>
</dbReference>
<comment type="similarity">
    <text evidence="9">Belongs to the methyl-accepting chemotaxis (MCP) protein family.</text>
</comment>
<dbReference type="FunFam" id="1.10.287.950:FF:000001">
    <property type="entry name" value="Methyl-accepting chemotaxis sensory transducer"/>
    <property type="match status" value="1"/>
</dbReference>
<dbReference type="InterPro" id="IPR004089">
    <property type="entry name" value="MCPsignal_dom"/>
</dbReference>
<dbReference type="SUPFAM" id="SSF58104">
    <property type="entry name" value="Methyl-accepting chemotaxis protein (MCP) signaling domain"/>
    <property type="match status" value="1"/>
</dbReference>
<dbReference type="GO" id="GO:0007165">
    <property type="term" value="P:signal transduction"/>
    <property type="evidence" value="ECO:0007669"/>
    <property type="project" value="UniProtKB-KW"/>
</dbReference>
<evidence type="ECO:0000256" key="12">
    <source>
        <dbReference type="SAM" id="MobiDB-lite"/>
    </source>
</evidence>
<feature type="domain" description="PAS" evidence="15">
    <location>
        <begin position="268"/>
        <end position="310"/>
    </location>
</feature>
<dbReference type="GO" id="GO:0004888">
    <property type="term" value="F:transmembrane signaling receptor activity"/>
    <property type="evidence" value="ECO:0007669"/>
    <property type="project" value="TreeGrafter"/>
</dbReference>
<feature type="transmembrane region" description="Helical" evidence="13">
    <location>
        <begin position="191"/>
        <end position="211"/>
    </location>
</feature>
<evidence type="ECO:0000256" key="9">
    <source>
        <dbReference type="ARBA" id="ARBA00029447"/>
    </source>
</evidence>
<proteinExistence type="inferred from homology"/>
<gene>
    <name evidence="17" type="ORF">EXZ61_02055</name>
</gene>
<feature type="region of interest" description="Disordered" evidence="12">
    <location>
        <begin position="975"/>
        <end position="1023"/>
    </location>
</feature>
<evidence type="ECO:0000259" key="14">
    <source>
        <dbReference type="PROSITE" id="PS50111"/>
    </source>
</evidence>
<evidence type="ECO:0000256" key="7">
    <source>
        <dbReference type="ARBA" id="ARBA00023136"/>
    </source>
</evidence>
<dbReference type="SMART" id="SM00283">
    <property type="entry name" value="MA"/>
    <property type="match status" value="1"/>
</dbReference>
<dbReference type="SUPFAM" id="SSF158472">
    <property type="entry name" value="HAMP domain-like"/>
    <property type="match status" value="1"/>
</dbReference>